<dbReference type="PRINTS" id="PR00773">
    <property type="entry name" value="GRPEPROTEIN"/>
</dbReference>
<dbReference type="AlphaFoldDB" id="A0AA48I2W0"/>
<evidence type="ECO:0000256" key="1">
    <source>
        <dbReference type="ARBA" id="ARBA00004496"/>
    </source>
</evidence>
<evidence type="ECO:0000256" key="11">
    <source>
        <dbReference type="RuleBase" id="RU000639"/>
    </source>
</evidence>
<evidence type="ECO:0000256" key="8">
    <source>
        <dbReference type="ARBA" id="ARBA00072274"/>
    </source>
</evidence>
<dbReference type="InterPro" id="IPR009012">
    <property type="entry name" value="GrpE_head"/>
</dbReference>
<dbReference type="PANTHER" id="PTHR21237:SF23">
    <property type="entry name" value="GRPE PROTEIN HOMOLOG, MITOCHONDRIAL"/>
    <property type="match status" value="1"/>
</dbReference>
<dbReference type="InterPro" id="IPR000740">
    <property type="entry name" value="GrpE"/>
</dbReference>
<dbReference type="Gene3D" id="3.90.20.20">
    <property type="match status" value="1"/>
</dbReference>
<dbReference type="CDD" id="cd00446">
    <property type="entry name" value="GrpE"/>
    <property type="match status" value="1"/>
</dbReference>
<evidence type="ECO:0000256" key="2">
    <source>
        <dbReference type="ARBA" id="ARBA00009054"/>
    </source>
</evidence>
<dbReference type="EMBL" id="AP027925">
    <property type="protein sequence ID" value="BED92762.1"/>
    <property type="molecule type" value="Genomic_DNA"/>
</dbReference>
<dbReference type="PROSITE" id="PS01071">
    <property type="entry name" value="GRPE"/>
    <property type="match status" value="1"/>
</dbReference>
<dbReference type="HAMAP" id="MF_01151">
    <property type="entry name" value="GrpE"/>
    <property type="match status" value="1"/>
</dbReference>
<feature type="compositionally biased region" description="Basic and acidic residues" evidence="13">
    <location>
        <begin position="1"/>
        <end position="11"/>
    </location>
</feature>
<comment type="function">
    <text evidence="7 10 11">Participates actively in the response to hyperosmotic and heat shock by preventing the aggregation of stress-denatured proteins, in association with DnaK and GrpE. It is the nucleotide exchange factor for DnaK and may function as a thermosensor. Unfolded proteins bind initially to DnaJ; upon interaction with the DnaJ-bound protein, DnaK hydrolyzes its bound ATP, resulting in the formation of a stable complex. GrpE releases ADP from DnaK; ATP binding to DnaK triggers the release of the substrate protein, thus completing the reaction cycle. Several rounds of ATP-dependent interactions between DnaJ, DnaK and GrpE are required for fully efficient folding.</text>
</comment>
<dbReference type="SUPFAM" id="SSF58014">
    <property type="entry name" value="Coiled-coil domain of nucleotide exchange factor GrpE"/>
    <property type="match status" value="1"/>
</dbReference>
<evidence type="ECO:0000256" key="4">
    <source>
        <dbReference type="ARBA" id="ARBA00022490"/>
    </source>
</evidence>
<dbReference type="InterPro" id="IPR013805">
    <property type="entry name" value="GrpE_CC"/>
</dbReference>
<evidence type="ECO:0000256" key="5">
    <source>
        <dbReference type="ARBA" id="ARBA00023016"/>
    </source>
</evidence>
<dbReference type="GO" id="GO:0006457">
    <property type="term" value="P:protein folding"/>
    <property type="evidence" value="ECO:0007669"/>
    <property type="project" value="InterPro"/>
</dbReference>
<dbReference type="GO" id="GO:0051082">
    <property type="term" value="F:unfolded protein binding"/>
    <property type="evidence" value="ECO:0007669"/>
    <property type="project" value="TreeGrafter"/>
</dbReference>
<comment type="subcellular location">
    <subcellularLocation>
        <location evidence="1 10">Cytoplasm</location>
    </subcellularLocation>
</comment>
<name>A0AA48I2W0_9FIRM</name>
<proteinExistence type="inferred from homology"/>
<accession>A0AA48I2W0</accession>
<dbReference type="GO" id="GO:0000774">
    <property type="term" value="F:adenyl-nucleotide exchange factor activity"/>
    <property type="evidence" value="ECO:0007669"/>
    <property type="project" value="InterPro"/>
</dbReference>
<evidence type="ECO:0000256" key="6">
    <source>
        <dbReference type="ARBA" id="ARBA00023186"/>
    </source>
</evidence>
<evidence type="ECO:0000256" key="10">
    <source>
        <dbReference type="HAMAP-Rule" id="MF_01151"/>
    </source>
</evidence>
<feature type="region of interest" description="Disordered" evidence="13">
    <location>
        <begin position="1"/>
        <end position="27"/>
    </location>
</feature>
<evidence type="ECO:0000256" key="12">
    <source>
        <dbReference type="RuleBase" id="RU004478"/>
    </source>
</evidence>
<dbReference type="FunFam" id="2.30.22.10:FF:000001">
    <property type="entry name" value="Protein GrpE"/>
    <property type="match status" value="1"/>
</dbReference>
<dbReference type="Proteomes" id="UP001335720">
    <property type="component" value="Chromosome"/>
</dbReference>
<dbReference type="GO" id="GO:0005737">
    <property type="term" value="C:cytoplasm"/>
    <property type="evidence" value="ECO:0007669"/>
    <property type="project" value="UniProtKB-SubCell"/>
</dbReference>
<dbReference type="Pfam" id="PF01025">
    <property type="entry name" value="GrpE"/>
    <property type="match status" value="1"/>
</dbReference>
<keyword evidence="4 10" id="KW-0963">Cytoplasm</keyword>
<comment type="similarity">
    <text evidence="2 10 12">Belongs to the GrpE family.</text>
</comment>
<organism evidence="14">
    <name type="scientific">Candidatus Paraimprobicoccus trichonymphae</name>
    <dbReference type="NCBI Taxonomy" id="3033793"/>
    <lineage>
        <taxon>Bacteria</taxon>
        <taxon>Bacillati</taxon>
        <taxon>Bacillota</taxon>
        <taxon>Clostridia</taxon>
        <taxon>Candidatus Paraimprobicoccus</taxon>
    </lineage>
</organism>
<dbReference type="GO" id="GO:0042803">
    <property type="term" value="F:protein homodimerization activity"/>
    <property type="evidence" value="ECO:0007669"/>
    <property type="project" value="InterPro"/>
</dbReference>
<evidence type="ECO:0000256" key="9">
    <source>
        <dbReference type="ARBA" id="ARBA00076414"/>
    </source>
</evidence>
<dbReference type="GO" id="GO:0051087">
    <property type="term" value="F:protein-folding chaperone binding"/>
    <property type="evidence" value="ECO:0007669"/>
    <property type="project" value="InterPro"/>
</dbReference>
<evidence type="ECO:0000256" key="3">
    <source>
        <dbReference type="ARBA" id="ARBA00011738"/>
    </source>
</evidence>
<dbReference type="SUPFAM" id="SSF51064">
    <property type="entry name" value="Head domain of nucleotide exchange factor GrpE"/>
    <property type="match status" value="1"/>
</dbReference>
<feature type="compositionally biased region" description="Acidic residues" evidence="13">
    <location>
        <begin position="12"/>
        <end position="25"/>
    </location>
</feature>
<gene>
    <name evidence="10" type="primary">grpE</name>
    <name evidence="14" type="ORF">RsTaC01_0637</name>
</gene>
<sequence length="172" mass="19907">MKEENEGKTDFEESQNESENSESELENIKKELENYKDKFIRVVAEYDNYRKRTEKEKVSIYSCVVCDTVSKILPVIDSLELASKNLKESKNVNSEYQKGLDLVNNQALDCLNKLKVESFGKIGEEFNPDIHNAVSHVNNEKNKKNNIITEVFQKGYKLENKIIRHAMVQVTN</sequence>
<evidence type="ECO:0000313" key="14">
    <source>
        <dbReference type="EMBL" id="BED92762.1"/>
    </source>
</evidence>
<dbReference type="KEGG" id="ptrh:RsTaC01_0637"/>
<comment type="subunit">
    <text evidence="3 10">Homodimer.</text>
</comment>
<dbReference type="Gene3D" id="2.30.22.10">
    <property type="entry name" value="Head domain of nucleotide exchange factor GrpE"/>
    <property type="match status" value="1"/>
</dbReference>
<keyword evidence="6 10" id="KW-0143">Chaperone</keyword>
<keyword evidence="5 10" id="KW-0346">Stress response</keyword>
<dbReference type="PANTHER" id="PTHR21237">
    <property type="entry name" value="GRPE PROTEIN"/>
    <property type="match status" value="1"/>
</dbReference>
<evidence type="ECO:0000256" key="13">
    <source>
        <dbReference type="SAM" id="MobiDB-lite"/>
    </source>
</evidence>
<evidence type="ECO:0000256" key="7">
    <source>
        <dbReference type="ARBA" id="ARBA00053401"/>
    </source>
</evidence>
<reference evidence="14" key="1">
    <citation type="journal article" date="2023" name="ISME J.">
        <title>Emergence of putative energy parasites within Clostridia revealed by genome analysis of a novel endosymbiotic clade.</title>
        <authorList>
            <person name="Takahashi K."/>
            <person name="Kuwahara H."/>
            <person name="Horikawa Y."/>
            <person name="Izawa K."/>
            <person name="Kato D."/>
            <person name="Inagaki T."/>
            <person name="Yuki M."/>
            <person name="Ohkuma M."/>
            <person name="Hongoh Y."/>
        </authorList>
    </citation>
    <scope>NUCLEOTIDE SEQUENCE</scope>
    <source>
        <strain evidence="14">RsTa-C01</strain>
    </source>
</reference>
<protein>
    <recommendedName>
        <fullName evidence="8 10">Protein GrpE</fullName>
    </recommendedName>
    <alternativeName>
        <fullName evidence="9 10">HSP-70 cofactor</fullName>
    </alternativeName>
</protein>